<comment type="caution">
    <text evidence="1">The sequence shown here is derived from an EMBL/GenBank/DDBJ whole genome shotgun (WGS) entry which is preliminary data.</text>
</comment>
<name>A0AAP0B9K5_9ASPA</name>
<protein>
    <submittedName>
        <fullName evidence="1">Uncharacterized protein</fullName>
    </submittedName>
</protein>
<dbReference type="AlphaFoldDB" id="A0AAP0B9K5"/>
<evidence type="ECO:0000313" key="1">
    <source>
        <dbReference type="EMBL" id="KAK8933822.1"/>
    </source>
</evidence>
<gene>
    <name evidence="1" type="ORF">KSP39_PZI015990</name>
</gene>
<accession>A0AAP0B9K5</accession>
<evidence type="ECO:0000313" key="2">
    <source>
        <dbReference type="Proteomes" id="UP001418222"/>
    </source>
</evidence>
<dbReference type="Proteomes" id="UP001418222">
    <property type="component" value="Unassembled WGS sequence"/>
</dbReference>
<organism evidence="1 2">
    <name type="scientific">Platanthera zijinensis</name>
    <dbReference type="NCBI Taxonomy" id="2320716"/>
    <lineage>
        <taxon>Eukaryota</taxon>
        <taxon>Viridiplantae</taxon>
        <taxon>Streptophyta</taxon>
        <taxon>Embryophyta</taxon>
        <taxon>Tracheophyta</taxon>
        <taxon>Spermatophyta</taxon>
        <taxon>Magnoliopsida</taxon>
        <taxon>Liliopsida</taxon>
        <taxon>Asparagales</taxon>
        <taxon>Orchidaceae</taxon>
        <taxon>Orchidoideae</taxon>
        <taxon>Orchideae</taxon>
        <taxon>Orchidinae</taxon>
        <taxon>Platanthera</taxon>
    </lineage>
</organism>
<keyword evidence="2" id="KW-1185">Reference proteome</keyword>
<proteinExistence type="predicted"/>
<dbReference type="EMBL" id="JBBWWQ010000013">
    <property type="protein sequence ID" value="KAK8933822.1"/>
    <property type="molecule type" value="Genomic_DNA"/>
</dbReference>
<sequence>MADNGLAAMVGNLFSQSPTLLCQTISGSALNPNNLNMLYNNNNVEVIGSSSQSLSRDSSFMSATALLQKAEDVVAKFSNESESSMFLSGFTGLSNNPRARRSLPGTIKSYTNSTAPCMDTAARFVPFSDGGEGKTDLVHKREAGEKIVDVGNGKLTQDFLGLGASSSGNPSHYEEELDPYHQTSSLATTLETYMWQ</sequence>
<reference evidence="1 2" key="1">
    <citation type="journal article" date="2022" name="Nat. Plants">
        <title>Genomes of leafy and leafless Platanthera orchids illuminate the evolution of mycoheterotrophy.</title>
        <authorList>
            <person name="Li M.H."/>
            <person name="Liu K.W."/>
            <person name="Li Z."/>
            <person name="Lu H.C."/>
            <person name="Ye Q.L."/>
            <person name="Zhang D."/>
            <person name="Wang J.Y."/>
            <person name="Li Y.F."/>
            <person name="Zhong Z.M."/>
            <person name="Liu X."/>
            <person name="Yu X."/>
            <person name="Liu D.K."/>
            <person name="Tu X.D."/>
            <person name="Liu B."/>
            <person name="Hao Y."/>
            <person name="Liao X.Y."/>
            <person name="Jiang Y.T."/>
            <person name="Sun W.H."/>
            <person name="Chen J."/>
            <person name="Chen Y.Q."/>
            <person name="Ai Y."/>
            <person name="Zhai J.W."/>
            <person name="Wu S.S."/>
            <person name="Zhou Z."/>
            <person name="Hsiao Y.Y."/>
            <person name="Wu W.L."/>
            <person name="Chen Y.Y."/>
            <person name="Lin Y.F."/>
            <person name="Hsu J.L."/>
            <person name="Li C.Y."/>
            <person name="Wang Z.W."/>
            <person name="Zhao X."/>
            <person name="Zhong W.Y."/>
            <person name="Ma X.K."/>
            <person name="Ma L."/>
            <person name="Huang J."/>
            <person name="Chen G.Z."/>
            <person name="Huang M.Z."/>
            <person name="Huang L."/>
            <person name="Peng D.H."/>
            <person name="Luo Y.B."/>
            <person name="Zou S.Q."/>
            <person name="Chen S.P."/>
            <person name="Lan S."/>
            <person name="Tsai W.C."/>
            <person name="Van de Peer Y."/>
            <person name="Liu Z.J."/>
        </authorList>
    </citation>
    <scope>NUCLEOTIDE SEQUENCE [LARGE SCALE GENOMIC DNA]</scope>
    <source>
        <strain evidence="1">Lor287</strain>
    </source>
</reference>